<dbReference type="Proteomes" id="UP001244427">
    <property type="component" value="Unassembled WGS sequence"/>
</dbReference>
<dbReference type="Pfam" id="PF00196">
    <property type="entry name" value="GerE"/>
    <property type="match status" value="1"/>
</dbReference>
<dbReference type="Pfam" id="PF13191">
    <property type="entry name" value="AAA_16"/>
    <property type="match status" value="1"/>
</dbReference>
<dbReference type="SUPFAM" id="SSF48452">
    <property type="entry name" value="TPR-like"/>
    <property type="match status" value="1"/>
</dbReference>
<dbReference type="SUPFAM" id="SSF46894">
    <property type="entry name" value="C-terminal effector domain of the bipartite response regulators"/>
    <property type="match status" value="1"/>
</dbReference>
<dbReference type="PRINTS" id="PR00038">
    <property type="entry name" value="HTHLUXR"/>
</dbReference>
<dbReference type="AlphaFoldDB" id="A0AAW8EUY5"/>
<reference evidence="4 5" key="1">
    <citation type="submission" date="2023-07" db="EMBL/GenBank/DDBJ databases">
        <title>Comparative genomics of wheat-associated soil bacteria to identify genetic determinants of phenazine resistance.</title>
        <authorList>
            <person name="Mouncey N."/>
        </authorList>
    </citation>
    <scope>NUCLEOTIDE SEQUENCE [LARGE SCALE GENOMIC DNA]</scope>
    <source>
        <strain evidence="4 5">W4I9-1</strain>
    </source>
</reference>
<keyword evidence="5" id="KW-1185">Reference proteome</keyword>
<evidence type="ECO:0000313" key="4">
    <source>
        <dbReference type="EMBL" id="MDQ0646655.1"/>
    </source>
</evidence>
<dbReference type="SUPFAM" id="SSF52540">
    <property type="entry name" value="P-loop containing nucleoside triphosphate hydrolases"/>
    <property type="match status" value="1"/>
</dbReference>
<dbReference type="InterPro" id="IPR041664">
    <property type="entry name" value="AAA_16"/>
</dbReference>
<dbReference type="InterPro" id="IPR011990">
    <property type="entry name" value="TPR-like_helical_dom_sf"/>
</dbReference>
<dbReference type="SMART" id="SM00421">
    <property type="entry name" value="HTH_LUXR"/>
    <property type="match status" value="1"/>
</dbReference>
<keyword evidence="4" id="KW-0238">DNA-binding</keyword>
<organism evidence="4 5">
    <name type="scientific">Microbacterium natoriense</name>
    <dbReference type="NCBI Taxonomy" id="284570"/>
    <lineage>
        <taxon>Bacteria</taxon>
        <taxon>Bacillati</taxon>
        <taxon>Actinomycetota</taxon>
        <taxon>Actinomycetes</taxon>
        <taxon>Micrococcales</taxon>
        <taxon>Microbacteriaceae</taxon>
        <taxon>Microbacterium</taxon>
    </lineage>
</organism>
<dbReference type="InterPro" id="IPR027417">
    <property type="entry name" value="P-loop_NTPase"/>
</dbReference>
<dbReference type="InterPro" id="IPR016032">
    <property type="entry name" value="Sig_transdc_resp-reg_C-effctor"/>
</dbReference>
<evidence type="ECO:0000313" key="5">
    <source>
        <dbReference type="Proteomes" id="UP001244427"/>
    </source>
</evidence>
<dbReference type="GO" id="GO:0005524">
    <property type="term" value="F:ATP binding"/>
    <property type="evidence" value="ECO:0007669"/>
    <property type="project" value="UniProtKB-KW"/>
</dbReference>
<keyword evidence="2" id="KW-0067">ATP-binding</keyword>
<keyword evidence="1" id="KW-0547">Nucleotide-binding</keyword>
<accession>A0AAW8EUY5</accession>
<dbReference type="PANTHER" id="PTHR16305:SF35">
    <property type="entry name" value="TRANSCRIPTIONAL ACTIVATOR DOMAIN"/>
    <property type="match status" value="1"/>
</dbReference>
<evidence type="ECO:0000259" key="3">
    <source>
        <dbReference type="PROSITE" id="PS50043"/>
    </source>
</evidence>
<dbReference type="CDD" id="cd06170">
    <property type="entry name" value="LuxR_C_like"/>
    <property type="match status" value="1"/>
</dbReference>
<name>A0AAW8EUY5_9MICO</name>
<dbReference type="GO" id="GO:0004016">
    <property type="term" value="F:adenylate cyclase activity"/>
    <property type="evidence" value="ECO:0007669"/>
    <property type="project" value="TreeGrafter"/>
</dbReference>
<dbReference type="GO" id="GO:0006355">
    <property type="term" value="P:regulation of DNA-templated transcription"/>
    <property type="evidence" value="ECO:0007669"/>
    <property type="project" value="InterPro"/>
</dbReference>
<dbReference type="PROSITE" id="PS00622">
    <property type="entry name" value="HTH_LUXR_1"/>
    <property type="match status" value="1"/>
</dbReference>
<dbReference type="GO" id="GO:0003677">
    <property type="term" value="F:DNA binding"/>
    <property type="evidence" value="ECO:0007669"/>
    <property type="project" value="UniProtKB-KW"/>
</dbReference>
<dbReference type="Gene3D" id="1.10.10.10">
    <property type="entry name" value="Winged helix-like DNA-binding domain superfamily/Winged helix DNA-binding domain"/>
    <property type="match status" value="1"/>
</dbReference>
<protein>
    <submittedName>
        <fullName evidence="4">DNA-binding NarL/FixJ family response regulator</fullName>
    </submittedName>
</protein>
<dbReference type="EMBL" id="JAUSXV010000001">
    <property type="protein sequence ID" value="MDQ0646655.1"/>
    <property type="molecule type" value="Genomic_DNA"/>
</dbReference>
<feature type="domain" description="HTH luxR-type" evidence="3">
    <location>
        <begin position="940"/>
        <end position="1005"/>
    </location>
</feature>
<proteinExistence type="predicted"/>
<dbReference type="Gene3D" id="1.25.40.10">
    <property type="entry name" value="Tetratricopeptide repeat domain"/>
    <property type="match status" value="1"/>
</dbReference>
<evidence type="ECO:0000256" key="1">
    <source>
        <dbReference type="ARBA" id="ARBA00022741"/>
    </source>
</evidence>
<gene>
    <name evidence="4" type="ORF">QFZ53_000851</name>
</gene>
<dbReference type="Gene3D" id="3.40.50.300">
    <property type="entry name" value="P-loop containing nucleotide triphosphate hydrolases"/>
    <property type="match status" value="1"/>
</dbReference>
<dbReference type="GO" id="GO:0005737">
    <property type="term" value="C:cytoplasm"/>
    <property type="evidence" value="ECO:0007669"/>
    <property type="project" value="TreeGrafter"/>
</dbReference>
<comment type="caution">
    <text evidence="4">The sequence shown here is derived from an EMBL/GenBank/DDBJ whole genome shotgun (WGS) entry which is preliminary data.</text>
</comment>
<dbReference type="PROSITE" id="PS50043">
    <property type="entry name" value="HTH_LUXR_2"/>
    <property type="match status" value="1"/>
</dbReference>
<evidence type="ECO:0000256" key="2">
    <source>
        <dbReference type="ARBA" id="ARBA00022840"/>
    </source>
</evidence>
<sequence length="1021" mass="110901">MTLAALPANGVVPATDIVPATDAVRGTAVARSTRAAASVATGPTTPQTPDVGAGWHDESMPPFAPSAPMVGRDSDLARAHALFERASEGTPTALLIEGEAGIGKSRLLREFADDIANRADIHVGWCLDLGAARSPYGPLTGILRSIVQTLGDDRVRDAVGSGVDALAMLLPDLAPQADRASTSPERLRDAIASLIECAAERAPQVLVVEDLHWADESTLAILSFLLRALGRGRIMLLLTSRSDDVRRGDAVSRFIGEATRARLLEREALERLDIDAVREIAEQVTGHALSQGALERIYDRAEGVPFFVEEIACCSTAPIPDGLRDLLLARFDRLGDDARRVVQVASGAERPLTHPLLERLVGFADERLDEAMREATRSGILVVIDDGYRFRHALLREAVHDDLLPGERSRLHRTYAETLEALCDGSDSADAAALAYHWQLAQDDRKALSAAVDAMLHAKARFAFASAARFGELALGVWSQVSDPEHAAGIARLDLLLVLGSILRNAGDGERALAVVTLALSELDPATVDPRLHARLLRDKAYYTMNLGRPGAIPLLHESLAILDERVDDDRLRATVLNNLASRYMIAGELDRSYELGVEAGAFAARAGSDDESSIAANVRAASRAHRGDLAEGIREYEQARALARGSTADLRYRVNYSDLLTLLGRYREAVALAEDGLARSRRFGVERTSGSVMTQNMAVPLLELGEIERVEEMLARELSQNTLRVFRMYTTMTRVRLLSWRGRHEEAAELLRESLPAFRETGTVERQIWYDIVVMTVAVAESSGDLEGALAAIVQMLADEGPRLLHQRRLLLQSGWIIAQLRAQGVEVAQAVEAIRAAWRAQHPQLQGDTWESILFALLDPTVQRLEAALSVADGDDVPVTFRSVLRLELARLRVREGDRATAGRLLAEAAVHAERIGHEQLRREVSGFMASAGLGAHESSDADALTARERQVLDLIAEGLSNRQIGERLFISVKTVSVHVSAVLRKLGVSTRTEAAVAAQRTAVERSAPRTDDGVRLVG</sequence>
<dbReference type="PANTHER" id="PTHR16305">
    <property type="entry name" value="TESTICULAR SOLUBLE ADENYLYL CYCLASE"/>
    <property type="match status" value="1"/>
</dbReference>
<dbReference type="InterPro" id="IPR000792">
    <property type="entry name" value="Tscrpt_reg_LuxR_C"/>
</dbReference>
<dbReference type="InterPro" id="IPR036388">
    <property type="entry name" value="WH-like_DNA-bd_sf"/>
</dbReference>